<evidence type="ECO:0000256" key="2">
    <source>
        <dbReference type="ARBA" id="ARBA00022527"/>
    </source>
</evidence>
<feature type="domain" description="Apple" evidence="23">
    <location>
        <begin position="344"/>
        <end position="425"/>
    </location>
</feature>
<feature type="domain" description="EGF-like" evidence="21">
    <location>
        <begin position="289"/>
        <end position="325"/>
    </location>
</feature>
<comment type="caution">
    <text evidence="16">Lacks conserved residue(s) required for the propagation of feature annotation.</text>
</comment>
<keyword evidence="3 15" id="KW-0808">Transferase</keyword>
<dbReference type="PROSITE" id="PS00108">
    <property type="entry name" value="PROTEIN_KINASE_ST"/>
    <property type="match status" value="1"/>
</dbReference>
<comment type="subcellular location">
    <subcellularLocation>
        <location evidence="1">Membrane</location>
        <topology evidence="1">Single-pass type I membrane protein</topology>
    </subcellularLocation>
</comment>
<evidence type="ECO:0000256" key="14">
    <source>
        <dbReference type="ARBA" id="ARBA00048679"/>
    </source>
</evidence>
<keyword evidence="25" id="KW-1185">Reference proteome</keyword>
<dbReference type="PROSITE" id="PS50026">
    <property type="entry name" value="EGF_3"/>
    <property type="match status" value="1"/>
</dbReference>
<dbReference type="PIRSF" id="PIRSF000641">
    <property type="entry name" value="SRK"/>
    <property type="match status" value="1"/>
</dbReference>
<keyword evidence="4 18" id="KW-0812">Transmembrane</keyword>
<keyword evidence="11" id="KW-1015">Disulfide bond</keyword>
<dbReference type="SMART" id="SM00220">
    <property type="entry name" value="S_TKc"/>
    <property type="match status" value="1"/>
</dbReference>
<dbReference type="EMBL" id="JAQIZT010000005">
    <property type="protein sequence ID" value="KAJ6995680.1"/>
    <property type="molecule type" value="Genomic_DNA"/>
</dbReference>
<evidence type="ECO:0000256" key="15">
    <source>
        <dbReference type="PIRNR" id="PIRNR000641"/>
    </source>
</evidence>
<dbReference type="InterPro" id="IPR001480">
    <property type="entry name" value="Bulb-type_lectin_dom"/>
</dbReference>
<evidence type="ECO:0000256" key="10">
    <source>
        <dbReference type="ARBA" id="ARBA00023136"/>
    </source>
</evidence>
<dbReference type="InterPro" id="IPR036426">
    <property type="entry name" value="Bulb-type_lectin_dom_sf"/>
</dbReference>
<evidence type="ECO:0000256" key="7">
    <source>
        <dbReference type="ARBA" id="ARBA00022777"/>
    </source>
</evidence>
<dbReference type="CDD" id="cd14066">
    <property type="entry name" value="STKc_IRAK"/>
    <property type="match status" value="1"/>
</dbReference>
<evidence type="ECO:0000256" key="5">
    <source>
        <dbReference type="ARBA" id="ARBA00022729"/>
    </source>
</evidence>
<dbReference type="CDD" id="cd00028">
    <property type="entry name" value="B_lectin"/>
    <property type="match status" value="1"/>
</dbReference>
<evidence type="ECO:0000256" key="17">
    <source>
        <dbReference type="SAM" id="MobiDB-lite"/>
    </source>
</evidence>
<evidence type="ECO:0000256" key="1">
    <source>
        <dbReference type="ARBA" id="ARBA00004479"/>
    </source>
</evidence>
<dbReference type="InterPro" id="IPR003609">
    <property type="entry name" value="Pan_app"/>
</dbReference>
<dbReference type="Proteomes" id="UP001164929">
    <property type="component" value="Chromosome 5"/>
</dbReference>
<keyword evidence="12" id="KW-0325">Glycoprotein</keyword>
<organism evidence="24 25">
    <name type="scientific">Populus alba x Populus x berolinensis</name>
    <dbReference type="NCBI Taxonomy" id="444605"/>
    <lineage>
        <taxon>Eukaryota</taxon>
        <taxon>Viridiplantae</taxon>
        <taxon>Streptophyta</taxon>
        <taxon>Embryophyta</taxon>
        <taxon>Tracheophyta</taxon>
        <taxon>Spermatophyta</taxon>
        <taxon>Magnoliopsida</taxon>
        <taxon>eudicotyledons</taxon>
        <taxon>Gunneridae</taxon>
        <taxon>Pentapetalae</taxon>
        <taxon>rosids</taxon>
        <taxon>fabids</taxon>
        <taxon>Malpighiales</taxon>
        <taxon>Salicaceae</taxon>
        <taxon>Saliceae</taxon>
        <taxon>Populus</taxon>
    </lineage>
</organism>
<feature type="transmembrane region" description="Helical" evidence="18">
    <location>
        <begin position="438"/>
        <end position="460"/>
    </location>
</feature>
<feature type="signal peptide" evidence="19">
    <location>
        <begin position="1"/>
        <end position="24"/>
    </location>
</feature>
<keyword evidence="5 19" id="KW-0732">Signal</keyword>
<comment type="catalytic activity">
    <reaction evidence="13 15">
        <text>L-threonyl-[protein] + ATP = O-phospho-L-threonyl-[protein] + ADP + H(+)</text>
        <dbReference type="Rhea" id="RHEA:46608"/>
        <dbReference type="Rhea" id="RHEA-COMP:11060"/>
        <dbReference type="Rhea" id="RHEA-COMP:11605"/>
        <dbReference type="ChEBI" id="CHEBI:15378"/>
        <dbReference type="ChEBI" id="CHEBI:30013"/>
        <dbReference type="ChEBI" id="CHEBI:30616"/>
        <dbReference type="ChEBI" id="CHEBI:61977"/>
        <dbReference type="ChEBI" id="CHEBI:456216"/>
        <dbReference type="EC" id="2.7.11.1"/>
    </reaction>
</comment>
<name>A0AAD6QS39_9ROSI</name>
<keyword evidence="2 15" id="KW-0723">Serine/threonine-protein kinase</keyword>
<comment type="catalytic activity">
    <reaction evidence="14 15">
        <text>L-seryl-[protein] + ATP = O-phospho-L-seryl-[protein] + ADP + H(+)</text>
        <dbReference type="Rhea" id="RHEA:17989"/>
        <dbReference type="Rhea" id="RHEA-COMP:9863"/>
        <dbReference type="Rhea" id="RHEA-COMP:11604"/>
        <dbReference type="ChEBI" id="CHEBI:15378"/>
        <dbReference type="ChEBI" id="CHEBI:29999"/>
        <dbReference type="ChEBI" id="CHEBI:30616"/>
        <dbReference type="ChEBI" id="CHEBI:83421"/>
        <dbReference type="ChEBI" id="CHEBI:456216"/>
        <dbReference type="EC" id="2.7.11.1"/>
    </reaction>
</comment>
<dbReference type="SUPFAM" id="SSF56112">
    <property type="entry name" value="Protein kinase-like (PK-like)"/>
    <property type="match status" value="1"/>
</dbReference>
<dbReference type="InterPro" id="IPR021820">
    <property type="entry name" value="S-locus_recpt_kinase_C"/>
</dbReference>
<dbReference type="PROSITE" id="PS50927">
    <property type="entry name" value="BULB_LECTIN"/>
    <property type="match status" value="1"/>
</dbReference>
<evidence type="ECO:0000256" key="12">
    <source>
        <dbReference type="ARBA" id="ARBA00023180"/>
    </source>
</evidence>
<dbReference type="Gene3D" id="1.10.510.10">
    <property type="entry name" value="Transferase(Phosphotransferase) domain 1"/>
    <property type="match status" value="1"/>
</dbReference>
<dbReference type="InterPro" id="IPR000719">
    <property type="entry name" value="Prot_kinase_dom"/>
</dbReference>
<dbReference type="Pfam" id="PF07714">
    <property type="entry name" value="PK_Tyr_Ser-Thr"/>
    <property type="match status" value="1"/>
</dbReference>
<evidence type="ECO:0000256" key="6">
    <source>
        <dbReference type="ARBA" id="ARBA00022741"/>
    </source>
</evidence>
<gene>
    <name evidence="24" type="ORF">NC653_012513</name>
</gene>
<dbReference type="GO" id="GO:0016020">
    <property type="term" value="C:membrane"/>
    <property type="evidence" value="ECO:0007669"/>
    <property type="project" value="UniProtKB-SubCell"/>
</dbReference>
<dbReference type="PROSITE" id="PS50011">
    <property type="entry name" value="PROTEIN_KINASE_DOM"/>
    <property type="match status" value="1"/>
</dbReference>
<feature type="domain" description="Bulb-type lectin" evidence="22">
    <location>
        <begin position="25"/>
        <end position="149"/>
    </location>
</feature>
<dbReference type="SUPFAM" id="SSF51110">
    <property type="entry name" value="alpha-D-mannose-specific plant lectins"/>
    <property type="match status" value="1"/>
</dbReference>
<dbReference type="InterPro" id="IPR011009">
    <property type="entry name" value="Kinase-like_dom_sf"/>
</dbReference>
<dbReference type="Pfam" id="PF08276">
    <property type="entry name" value="PAN_2"/>
    <property type="match status" value="1"/>
</dbReference>
<dbReference type="FunFam" id="3.30.200.20:FF:000195">
    <property type="entry name" value="G-type lectin S-receptor-like serine/threonine-protein kinase"/>
    <property type="match status" value="1"/>
</dbReference>
<evidence type="ECO:0000256" key="11">
    <source>
        <dbReference type="ARBA" id="ARBA00023157"/>
    </source>
</evidence>
<evidence type="ECO:0000256" key="8">
    <source>
        <dbReference type="ARBA" id="ARBA00022840"/>
    </source>
</evidence>
<dbReference type="InterPro" id="IPR008271">
    <property type="entry name" value="Ser/Thr_kinase_AS"/>
</dbReference>
<dbReference type="PANTHER" id="PTHR32444:SF234">
    <property type="entry name" value="RECEPTOR-LIKE SERINE_THREONINE-PROTEIN KINASE"/>
    <property type="match status" value="1"/>
</dbReference>
<keyword evidence="16" id="KW-0245">EGF-like domain</keyword>
<dbReference type="Gene3D" id="3.30.200.20">
    <property type="entry name" value="Phosphorylase Kinase, domain 1"/>
    <property type="match status" value="1"/>
</dbReference>
<dbReference type="InterPro" id="IPR000742">
    <property type="entry name" value="EGF"/>
</dbReference>
<sequence length="844" mass="94617">MDTLSSMLIIIANILLLFSRFCNTANTLTLSQSIRDGGTTTLVSKDGSFELGFFSPGSSRNRYVGIWYKNIPVRTVVWVANRNNPINDSSGFLMLDNTGNFVLVSNNNSTVVWSSNSKKAAQSAMGELLDSGNLVLRDEKDANSGIYLWQSFDYPSDTLLPGMKLGWDLRSGLDRRISAWKSPDDPSSGDFTWGTQLQSNPELVMWKGSKKYYRSGPWNGIGFSGGPELRINPVFYFDFVDDGDEVYYTYNLKNKSLITRIVMNQSTYLRQRYTWNEINQTWVLYANVPRDYCDTYNLCGEYGNCIISQSPVCECLEKFTPRSPESWNSMDWTQGCVRNKPLDCQKGDGFVKYVGLKLPDATNSWVNKTMNLKECRSKCLQNCSCMAYTAKNIKERSGCAIWFGDLIDIKQFAAAGQEIYIRMNASESKAKAASKIKMAVGIALSIFVACGILLVAYYIFKRKAKLKGGNREENDQIDSGPKEDLELPLFQFTTIAKATNGFSFNNKIGEGGFGPVYKGTLEDGREIAVKTLSRSSGQGLNEFKNEVILITKLQHRNLVKLLGCCIQGEEKILVYEYMPNGSLDSFIFDQTRGKLLDWSKRFSIICGIARGLLYLHQDSRLRIVHRDLKASNVLLDKDMNPKISDFGLARMFGGDQTEGNTTRVVGTYGYMAPEYATDGLFSVKSDVFSFGILMLEIISGKKSRGFYHPDHSLSLIGHAWRLWKDGKPLDLIEAFPGESCNLSEVIMRCINISLLCVQQHPDDRPSMATVVWMLGGENTLPQPKEPGFFKGSGPFEPSSSSSNIELYSNNEFTASLLYPRGSDEGSKTYSKGNRDRDRARKHIT</sequence>
<evidence type="ECO:0000256" key="4">
    <source>
        <dbReference type="ARBA" id="ARBA00022692"/>
    </source>
</evidence>
<dbReference type="InterPro" id="IPR001245">
    <property type="entry name" value="Ser-Thr/Tyr_kinase_cat_dom"/>
</dbReference>
<dbReference type="InterPro" id="IPR024171">
    <property type="entry name" value="SRK-like_kinase"/>
</dbReference>
<protein>
    <recommendedName>
        <fullName evidence="15">Receptor-like serine/threonine-protein kinase</fullName>
        <ecNumber evidence="15">2.7.11.1</ecNumber>
    </recommendedName>
</protein>
<dbReference type="Pfam" id="PF00954">
    <property type="entry name" value="S_locus_glycop"/>
    <property type="match status" value="1"/>
</dbReference>
<dbReference type="SMART" id="SM00473">
    <property type="entry name" value="PAN_AP"/>
    <property type="match status" value="1"/>
</dbReference>
<dbReference type="InterPro" id="IPR000858">
    <property type="entry name" value="S_locus_glycoprot_dom"/>
</dbReference>
<proteinExistence type="inferred from homology"/>
<keyword evidence="6 15" id="KW-0547">Nucleotide-binding</keyword>
<feature type="region of interest" description="Disordered" evidence="17">
    <location>
        <begin position="818"/>
        <end position="844"/>
    </location>
</feature>
<dbReference type="Pfam" id="PF01453">
    <property type="entry name" value="B_lectin"/>
    <property type="match status" value="1"/>
</dbReference>
<evidence type="ECO:0000259" key="21">
    <source>
        <dbReference type="PROSITE" id="PS50026"/>
    </source>
</evidence>
<evidence type="ECO:0000256" key="13">
    <source>
        <dbReference type="ARBA" id="ARBA00047899"/>
    </source>
</evidence>
<keyword evidence="8 15" id="KW-0067">ATP-binding</keyword>
<evidence type="ECO:0000256" key="18">
    <source>
        <dbReference type="SAM" id="Phobius"/>
    </source>
</evidence>
<evidence type="ECO:0000256" key="3">
    <source>
        <dbReference type="ARBA" id="ARBA00022679"/>
    </source>
</evidence>
<feature type="chain" id="PRO_5041901715" description="Receptor-like serine/threonine-protein kinase" evidence="19">
    <location>
        <begin position="25"/>
        <end position="844"/>
    </location>
</feature>
<reference evidence="24" key="1">
    <citation type="journal article" date="2023" name="Mol. Ecol. Resour.">
        <title>Chromosome-level genome assembly of a triploid poplar Populus alba 'Berolinensis'.</title>
        <authorList>
            <person name="Chen S."/>
            <person name="Yu Y."/>
            <person name="Wang X."/>
            <person name="Wang S."/>
            <person name="Zhang T."/>
            <person name="Zhou Y."/>
            <person name="He R."/>
            <person name="Meng N."/>
            <person name="Wang Y."/>
            <person name="Liu W."/>
            <person name="Liu Z."/>
            <person name="Liu J."/>
            <person name="Guo Q."/>
            <person name="Huang H."/>
            <person name="Sederoff R.R."/>
            <person name="Wang G."/>
            <person name="Qu G."/>
            <person name="Chen S."/>
        </authorList>
    </citation>
    <scope>NUCLEOTIDE SEQUENCE</scope>
    <source>
        <strain evidence="24">SC-2020</strain>
    </source>
</reference>
<evidence type="ECO:0000256" key="9">
    <source>
        <dbReference type="ARBA" id="ARBA00022989"/>
    </source>
</evidence>
<dbReference type="Pfam" id="PF11883">
    <property type="entry name" value="DUF3403"/>
    <property type="match status" value="1"/>
</dbReference>
<dbReference type="FunFam" id="2.90.10.10:FF:000001">
    <property type="entry name" value="G-type lectin S-receptor-like serine/threonine-protein kinase"/>
    <property type="match status" value="1"/>
</dbReference>
<dbReference type="EC" id="2.7.11.1" evidence="15"/>
<evidence type="ECO:0000256" key="19">
    <source>
        <dbReference type="SAM" id="SignalP"/>
    </source>
</evidence>
<dbReference type="FunFam" id="1.10.510.10:FF:000060">
    <property type="entry name" value="G-type lectin S-receptor-like serine/threonine-protein kinase"/>
    <property type="match status" value="1"/>
</dbReference>
<dbReference type="GO" id="GO:0048544">
    <property type="term" value="P:recognition of pollen"/>
    <property type="evidence" value="ECO:0007669"/>
    <property type="project" value="InterPro"/>
</dbReference>
<evidence type="ECO:0000259" key="20">
    <source>
        <dbReference type="PROSITE" id="PS50011"/>
    </source>
</evidence>
<keyword evidence="7 15" id="KW-0418">Kinase</keyword>
<evidence type="ECO:0000313" key="25">
    <source>
        <dbReference type="Proteomes" id="UP001164929"/>
    </source>
</evidence>
<dbReference type="Gene3D" id="2.90.10.10">
    <property type="entry name" value="Bulb-type lectin domain"/>
    <property type="match status" value="1"/>
</dbReference>
<dbReference type="SMART" id="SM00108">
    <property type="entry name" value="B_lectin"/>
    <property type="match status" value="1"/>
</dbReference>
<dbReference type="AlphaFoldDB" id="A0AAD6QS39"/>
<accession>A0AAD6QS39</accession>
<evidence type="ECO:0000259" key="23">
    <source>
        <dbReference type="PROSITE" id="PS50948"/>
    </source>
</evidence>
<feature type="compositionally biased region" description="Basic and acidic residues" evidence="17">
    <location>
        <begin position="821"/>
        <end position="838"/>
    </location>
</feature>
<comment type="similarity">
    <text evidence="15">Belongs to the protein kinase superfamily. Ser/Thr protein kinase family.</text>
</comment>
<evidence type="ECO:0000259" key="22">
    <source>
        <dbReference type="PROSITE" id="PS50927"/>
    </source>
</evidence>
<keyword evidence="10 18" id="KW-0472">Membrane</keyword>
<evidence type="ECO:0000313" key="24">
    <source>
        <dbReference type="EMBL" id="KAJ6995680.1"/>
    </source>
</evidence>
<dbReference type="Gene3D" id="3.50.4.10">
    <property type="entry name" value="Hepatocyte Growth Factor"/>
    <property type="match status" value="1"/>
</dbReference>
<dbReference type="PROSITE" id="PS50948">
    <property type="entry name" value="PAN"/>
    <property type="match status" value="1"/>
</dbReference>
<evidence type="ECO:0000256" key="16">
    <source>
        <dbReference type="PROSITE-ProRule" id="PRU00076"/>
    </source>
</evidence>
<keyword evidence="9 18" id="KW-1133">Transmembrane helix</keyword>
<comment type="caution">
    <text evidence="24">The sequence shown here is derived from an EMBL/GenBank/DDBJ whole genome shotgun (WGS) entry which is preliminary data.</text>
</comment>
<dbReference type="CDD" id="cd01098">
    <property type="entry name" value="PAN_AP_plant"/>
    <property type="match status" value="1"/>
</dbReference>
<feature type="domain" description="Protein kinase" evidence="20">
    <location>
        <begin position="502"/>
        <end position="780"/>
    </location>
</feature>
<dbReference type="PANTHER" id="PTHR32444">
    <property type="entry name" value="BULB-TYPE LECTIN DOMAIN-CONTAINING PROTEIN"/>
    <property type="match status" value="1"/>
</dbReference>
<dbReference type="GO" id="GO:0004674">
    <property type="term" value="F:protein serine/threonine kinase activity"/>
    <property type="evidence" value="ECO:0007669"/>
    <property type="project" value="UniProtKB-KW"/>
</dbReference>
<dbReference type="GO" id="GO:0005524">
    <property type="term" value="F:ATP binding"/>
    <property type="evidence" value="ECO:0007669"/>
    <property type="project" value="UniProtKB-KW"/>
</dbReference>